<protein>
    <submittedName>
        <fullName evidence="1">Uncharacterized protein</fullName>
    </submittedName>
</protein>
<comment type="caution">
    <text evidence="1">The sequence shown here is derived from an EMBL/GenBank/DDBJ whole genome shotgun (WGS) entry which is preliminary data.</text>
</comment>
<name>A0A845S4U8_9PROT</name>
<sequence length="116" mass="12945">MITDGIGTRYQESWSGLLEPGKSEIIVLRSKPLYTQETKRTFFCAEAVTVNNGEVEKSILNNKVCNNIVLETVCQVFPIPVKDEIQIAVTASEEKLLKISIFNSKGTEIARDVLLK</sequence>
<evidence type="ECO:0000313" key="2">
    <source>
        <dbReference type="Proteomes" id="UP000572953"/>
    </source>
</evidence>
<feature type="non-terminal residue" evidence="1">
    <location>
        <position position="116"/>
    </location>
</feature>
<gene>
    <name evidence="1" type="ORF">EBV78_01520</name>
</gene>
<organism evidence="1 2">
    <name type="scientific">Candidatus Fonsibacter lacus</name>
    <dbReference type="NCBI Taxonomy" id="2576439"/>
    <lineage>
        <taxon>Bacteria</taxon>
        <taxon>Pseudomonadati</taxon>
        <taxon>Pseudomonadota</taxon>
        <taxon>Alphaproteobacteria</taxon>
        <taxon>Candidatus Pelagibacterales</taxon>
        <taxon>Candidatus Pelagibacterales incertae sedis</taxon>
        <taxon>Candidatus Fonsibacter</taxon>
    </lineage>
</organism>
<accession>A0A845S4U8</accession>
<dbReference type="EMBL" id="RGGN01000034">
    <property type="protein sequence ID" value="NCU62763.1"/>
    <property type="molecule type" value="Genomic_DNA"/>
</dbReference>
<evidence type="ECO:0000313" key="1">
    <source>
        <dbReference type="EMBL" id="NCU62763.1"/>
    </source>
</evidence>
<proteinExistence type="predicted"/>
<reference evidence="1 2" key="1">
    <citation type="submission" date="2018-10" db="EMBL/GenBank/DDBJ databases">
        <title>Iterative Subtractive Binning of Freshwater Chronoseries Metagenomes Recovers Nearly Complete Genomes from over Four Hundred Novel Species.</title>
        <authorList>
            <person name="Rodriguez-R L.M."/>
            <person name="Tsementzi D."/>
            <person name="Luo C."/>
            <person name="Konstantinidis K.T."/>
        </authorList>
    </citation>
    <scope>NUCLEOTIDE SEQUENCE [LARGE SCALE GENOMIC DNA]</scope>
    <source>
        <strain evidence="1">WB7_2B_003</strain>
    </source>
</reference>
<dbReference type="AlphaFoldDB" id="A0A845S4U8"/>
<dbReference type="Proteomes" id="UP000572953">
    <property type="component" value="Unassembled WGS sequence"/>
</dbReference>